<comment type="caution">
    <text evidence="14">The sequence shown here is derived from an EMBL/GenBank/DDBJ whole genome shotgun (WGS) entry which is preliminary data.</text>
</comment>
<evidence type="ECO:0000256" key="2">
    <source>
        <dbReference type="ARBA" id="ARBA00005377"/>
    </source>
</evidence>
<keyword evidence="6" id="KW-0752">Steroid biosynthesis</keyword>
<name>A0ABR1UMA0_9PEZI</name>
<reference evidence="14 15" key="1">
    <citation type="submission" date="2023-01" db="EMBL/GenBank/DDBJ databases">
        <title>Analysis of 21 Apiospora genomes using comparative genomics revels a genus with tremendous synthesis potential of carbohydrate active enzymes and secondary metabolites.</title>
        <authorList>
            <person name="Sorensen T."/>
        </authorList>
    </citation>
    <scope>NUCLEOTIDE SEQUENCE [LARGE SCALE GENOMIC DNA]</scope>
    <source>
        <strain evidence="14 15">CBS 83171</strain>
    </source>
</reference>
<keyword evidence="10 13" id="KW-0472">Membrane</keyword>
<feature type="transmembrane region" description="Helical" evidence="13">
    <location>
        <begin position="18"/>
        <end position="38"/>
    </location>
</feature>
<keyword evidence="11" id="KW-1207">Sterol metabolism</keyword>
<keyword evidence="15" id="KW-1185">Reference proteome</keyword>
<feature type="transmembrane region" description="Helical" evidence="13">
    <location>
        <begin position="124"/>
        <end position="147"/>
    </location>
</feature>
<evidence type="ECO:0000256" key="13">
    <source>
        <dbReference type="SAM" id="Phobius"/>
    </source>
</evidence>
<keyword evidence="7 13" id="KW-1133">Transmembrane helix</keyword>
<dbReference type="PANTHER" id="PTHR15451:SF19">
    <property type="entry name" value="ERGOSTEROL BIOSYNTHETIC PROTEIN 28 HOMOLOG"/>
    <property type="match status" value="1"/>
</dbReference>
<keyword evidence="12" id="KW-0753">Steroid metabolism</keyword>
<organism evidence="14 15">
    <name type="scientific">Apiospora saccharicola</name>
    <dbReference type="NCBI Taxonomy" id="335842"/>
    <lineage>
        <taxon>Eukaryota</taxon>
        <taxon>Fungi</taxon>
        <taxon>Dikarya</taxon>
        <taxon>Ascomycota</taxon>
        <taxon>Pezizomycotina</taxon>
        <taxon>Sordariomycetes</taxon>
        <taxon>Xylariomycetidae</taxon>
        <taxon>Amphisphaeriales</taxon>
        <taxon>Apiosporaceae</taxon>
        <taxon>Apiospora</taxon>
    </lineage>
</organism>
<proteinExistence type="inferred from homology"/>
<accession>A0ABR1UMA0</accession>
<evidence type="ECO:0000256" key="1">
    <source>
        <dbReference type="ARBA" id="ARBA00004477"/>
    </source>
</evidence>
<evidence type="ECO:0000256" key="5">
    <source>
        <dbReference type="ARBA" id="ARBA00022824"/>
    </source>
</evidence>
<evidence type="ECO:0000256" key="3">
    <source>
        <dbReference type="ARBA" id="ARBA00022516"/>
    </source>
</evidence>
<protein>
    <submittedName>
        <fullName evidence="14">Transmembrane domain-containing protein</fullName>
    </submittedName>
</protein>
<dbReference type="EMBL" id="JAQQWM010000006">
    <property type="protein sequence ID" value="KAK8060038.1"/>
    <property type="molecule type" value="Genomic_DNA"/>
</dbReference>
<keyword evidence="3" id="KW-0444">Lipid biosynthesis</keyword>
<evidence type="ECO:0000256" key="11">
    <source>
        <dbReference type="ARBA" id="ARBA00023166"/>
    </source>
</evidence>
<evidence type="ECO:0000256" key="6">
    <source>
        <dbReference type="ARBA" id="ARBA00022955"/>
    </source>
</evidence>
<gene>
    <name evidence="14" type="ORF">PG996_009968</name>
</gene>
<evidence type="ECO:0000256" key="7">
    <source>
        <dbReference type="ARBA" id="ARBA00022989"/>
    </source>
</evidence>
<dbReference type="PANTHER" id="PTHR15451">
    <property type="entry name" value="ERGOSTEROL BIOSYNTHETIC PROTEIN 28-RELATED"/>
    <property type="match status" value="1"/>
</dbReference>
<evidence type="ECO:0000256" key="8">
    <source>
        <dbReference type="ARBA" id="ARBA00023011"/>
    </source>
</evidence>
<evidence type="ECO:0000256" key="12">
    <source>
        <dbReference type="ARBA" id="ARBA00023221"/>
    </source>
</evidence>
<evidence type="ECO:0000313" key="14">
    <source>
        <dbReference type="EMBL" id="KAK8060038.1"/>
    </source>
</evidence>
<keyword evidence="4 13" id="KW-0812">Transmembrane</keyword>
<feature type="transmembrane region" description="Helical" evidence="13">
    <location>
        <begin position="97"/>
        <end position="118"/>
    </location>
</feature>
<evidence type="ECO:0000256" key="9">
    <source>
        <dbReference type="ARBA" id="ARBA00023098"/>
    </source>
</evidence>
<keyword evidence="9" id="KW-0443">Lipid metabolism</keyword>
<sequence length="181" mass="20338">MDAIAAYLPAGDKGYLPYYMFTLSLIAVGNSLQNYMTLHFSRRFYNGRFVPNKALPAKTAIFNPEDSTNKLLPVAADYDTTTSGKGKTASVDQVTPLAARLFGTYTLISAIVRLYASYHLNLEPVYMMAMSTYLVALAHFATEYFFYKTYYMGGPQLMPFLFATSGTVWMVMQKSYYVEAL</sequence>
<comment type="similarity">
    <text evidence="2">Belongs to the ERG28 family.</text>
</comment>
<evidence type="ECO:0000313" key="15">
    <source>
        <dbReference type="Proteomes" id="UP001446871"/>
    </source>
</evidence>
<evidence type="ECO:0000256" key="10">
    <source>
        <dbReference type="ARBA" id="ARBA00023136"/>
    </source>
</evidence>
<keyword evidence="8" id="KW-0756">Sterol biosynthesis</keyword>
<dbReference type="InterPro" id="IPR005352">
    <property type="entry name" value="Erg28"/>
</dbReference>
<dbReference type="Proteomes" id="UP001446871">
    <property type="component" value="Unassembled WGS sequence"/>
</dbReference>
<dbReference type="Pfam" id="PF03694">
    <property type="entry name" value="Erg28"/>
    <property type="match status" value="1"/>
</dbReference>
<comment type="subcellular location">
    <subcellularLocation>
        <location evidence="1">Endoplasmic reticulum membrane</location>
        <topology evidence="1">Multi-pass membrane protein</topology>
    </subcellularLocation>
</comment>
<evidence type="ECO:0000256" key="4">
    <source>
        <dbReference type="ARBA" id="ARBA00022692"/>
    </source>
</evidence>
<keyword evidence="5" id="KW-0256">Endoplasmic reticulum</keyword>